<keyword evidence="8" id="KW-1185">Reference proteome</keyword>
<sequence>MVHHAAALLLLLLTWPAGFSASETEQSGHVEATSYGPSSVQISGVDIVTVGILYGFQCSANCYPDCQFTWTENNVTSEGSELSLKLLQVEPMLVLTCKAVNSATGESVSVQKMLQVTAGPSNIQISGPAYLSATGASKYTCSADCYPSCSYTWKVLVDNEVFSTSQGDTISITPPTSTVNSETVICQAQDTVSQLYISTIQKLYVATLSDIIISGDSTVTMGEQYTFVCFAQCIPPCTFIWSYMGKIFQGDKVQIPILNQGQMPNTESRIKITVSDSSTTESLTCQASNSGTHQTITATKNLTVIDPISVRPSSQALPVADKSFTLQCVGSQNPASIMWLKNKQPMMASERISFSVDNSSVTFSPLLQTDDGLYQCVVSEVDTPIKSVGYQMQVDYGPSSVVISGVDVVTVGILYGFQCLANCYPTCTFTWIWGNSTSDGSEFSLKLSELQSAQNLTCTAVNPATRESLTAQKTLQVTAGPSNIQIVGPTFLTAGVRSNFSCSAHCFPSCSYSWTGVSIEGEFSSEQGSTISITPTNTTTFENLTCKAQDTVSQQYILRSLALLVAIGPTKMEMVKPNNALVAEVLYILPGSTTELQCLADCFPTCSITWFYNNTLLATNASILFTPDTSQYKAALTCVASNPLSKENKTAETTVVVPDGPKDVVISGPNSLEIGVTSSFKCSAECTPSCSFTWTLYGNNVKGDVIDITVNRHISSESISCRAENTVTKRTATVNETLSVSEPQWCGC</sequence>
<dbReference type="PROSITE" id="PS50835">
    <property type="entry name" value="IG_LIKE"/>
    <property type="match status" value="6"/>
</dbReference>
<dbReference type="InterPro" id="IPR013783">
    <property type="entry name" value="Ig-like_fold"/>
</dbReference>
<feature type="domain" description="Ig-like" evidence="6">
    <location>
        <begin position="307"/>
        <end position="386"/>
    </location>
</feature>
<keyword evidence="4" id="KW-0393">Immunoglobulin domain</keyword>
<dbReference type="SMART" id="SM00408">
    <property type="entry name" value="IGc2"/>
    <property type="match status" value="2"/>
</dbReference>
<dbReference type="Ensembl" id="ENSAPET00000003939.1">
    <property type="protein sequence ID" value="ENSAPEP00000003839.1"/>
    <property type="gene ID" value="ENSAPEG00000002781.1"/>
</dbReference>
<feature type="domain" description="Ig-like" evidence="6">
    <location>
        <begin position="661"/>
        <end position="739"/>
    </location>
</feature>
<accession>A0A3P8RX57</accession>
<organism evidence="7 8">
    <name type="scientific">Amphiprion percula</name>
    <name type="common">Orange clownfish</name>
    <name type="synonym">Lutjanus percula</name>
    <dbReference type="NCBI Taxonomy" id="161767"/>
    <lineage>
        <taxon>Eukaryota</taxon>
        <taxon>Metazoa</taxon>
        <taxon>Chordata</taxon>
        <taxon>Craniata</taxon>
        <taxon>Vertebrata</taxon>
        <taxon>Euteleostomi</taxon>
        <taxon>Actinopterygii</taxon>
        <taxon>Neopterygii</taxon>
        <taxon>Teleostei</taxon>
        <taxon>Neoteleostei</taxon>
        <taxon>Acanthomorphata</taxon>
        <taxon>Ovalentaria</taxon>
        <taxon>Pomacentridae</taxon>
        <taxon>Amphiprion</taxon>
    </lineage>
</organism>
<reference evidence="7" key="2">
    <citation type="submission" date="2025-08" db="UniProtKB">
        <authorList>
            <consortium name="Ensembl"/>
        </authorList>
    </citation>
    <scope>IDENTIFICATION</scope>
</reference>
<feature type="domain" description="Ig-like" evidence="6">
    <location>
        <begin position="206"/>
        <end position="303"/>
    </location>
</feature>
<feature type="domain" description="Ig-like" evidence="6">
    <location>
        <begin position="577"/>
        <end position="656"/>
    </location>
</feature>
<feature type="signal peptide" evidence="5">
    <location>
        <begin position="1"/>
        <end position="21"/>
    </location>
</feature>
<dbReference type="Pfam" id="PF13927">
    <property type="entry name" value="Ig_3"/>
    <property type="match status" value="1"/>
</dbReference>
<keyword evidence="3" id="KW-0325">Glycoprotein</keyword>
<evidence type="ECO:0000256" key="5">
    <source>
        <dbReference type="SAM" id="SignalP"/>
    </source>
</evidence>
<dbReference type="AlphaFoldDB" id="A0A3P8RX57"/>
<evidence type="ECO:0000256" key="2">
    <source>
        <dbReference type="ARBA" id="ARBA00023157"/>
    </source>
</evidence>
<protein>
    <recommendedName>
        <fullName evidence="6">Ig-like domain-containing protein</fullName>
    </recommendedName>
</protein>
<evidence type="ECO:0000313" key="7">
    <source>
        <dbReference type="Ensembl" id="ENSAPEP00000003839.1"/>
    </source>
</evidence>
<feature type="domain" description="Ig-like" evidence="6">
    <location>
        <begin position="398"/>
        <end position="476"/>
    </location>
</feature>
<keyword evidence="2" id="KW-1015">Disulfide bond</keyword>
<feature type="chain" id="PRO_5018004573" description="Ig-like domain-containing protein" evidence="5">
    <location>
        <begin position="22"/>
        <end position="748"/>
    </location>
</feature>
<dbReference type="SMART" id="SM00409">
    <property type="entry name" value="IG"/>
    <property type="match status" value="4"/>
</dbReference>
<dbReference type="InterPro" id="IPR003598">
    <property type="entry name" value="Ig_sub2"/>
</dbReference>
<dbReference type="SUPFAM" id="SSF48726">
    <property type="entry name" value="Immunoglobulin"/>
    <property type="match status" value="4"/>
</dbReference>
<dbReference type="InterPro" id="IPR052598">
    <property type="entry name" value="IgSF_CEA-related"/>
</dbReference>
<dbReference type="PANTHER" id="PTHR44337:SF20">
    <property type="entry name" value="CARCINOEMBRYONIC ANTIGEN-RELATED CELL ADHESION MOLECULE 5-RELATED"/>
    <property type="match status" value="1"/>
</dbReference>
<dbReference type="PANTHER" id="PTHR44337">
    <property type="entry name" value="CARCINOEMBRYONIC ANTIGEN-RELATED CELL ADHESION MOLECULE 8"/>
    <property type="match status" value="1"/>
</dbReference>
<keyword evidence="1 5" id="KW-0732">Signal</keyword>
<dbReference type="InterPro" id="IPR007110">
    <property type="entry name" value="Ig-like_dom"/>
</dbReference>
<reference evidence="7" key="3">
    <citation type="submission" date="2025-09" db="UniProtKB">
        <authorList>
            <consortium name="Ensembl"/>
        </authorList>
    </citation>
    <scope>IDENTIFICATION</scope>
</reference>
<proteinExistence type="predicted"/>
<evidence type="ECO:0000313" key="8">
    <source>
        <dbReference type="Proteomes" id="UP000265080"/>
    </source>
</evidence>
<name>A0A3P8RX57_AMPPE</name>
<evidence type="ECO:0000256" key="4">
    <source>
        <dbReference type="ARBA" id="ARBA00023319"/>
    </source>
</evidence>
<dbReference type="InterPro" id="IPR003599">
    <property type="entry name" value="Ig_sub"/>
</dbReference>
<reference evidence="7 8" key="1">
    <citation type="submission" date="2018-03" db="EMBL/GenBank/DDBJ databases">
        <title>Finding Nemo's genes: A chromosome-scale reference assembly of the genome of the orange clownfish Amphiprion percula.</title>
        <authorList>
            <person name="Lehmann R."/>
        </authorList>
    </citation>
    <scope>NUCLEOTIDE SEQUENCE</scope>
</reference>
<evidence type="ECO:0000256" key="3">
    <source>
        <dbReference type="ARBA" id="ARBA00023180"/>
    </source>
</evidence>
<dbReference type="Gene3D" id="2.60.40.10">
    <property type="entry name" value="Immunoglobulins"/>
    <property type="match status" value="3"/>
</dbReference>
<dbReference type="Proteomes" id="UP000265080">
    <property type="component" value="Chromosome 21"/>
</dbReference>
<dbReference type="OMA" id="CSISWFY"/>
<evidence type="ECO:0000256" key="1">
    <source>
        <dbReference type="ARBA" id="ARBA00022729"/>
    </source>
</evidence>
<feature type="domain" description="Ig-like" evidence="6">
    <location>
        <begin position="37"/>
        <end position="143"/>
    </location>
</feature>
<dbReference type="InterPro" id="IPR036179">
    <property type="entry name" value="Ig-like_dom_sf"/>
</dbReference>
<evidence type="ECO:0000259" key="6">
    <source>
        <dbReference type="PROSITE" id="PS50835"/>
    </source>
</evidence>
<dbReference type="STRING" id="161767.ENSAPEP00000003839"/>
<dbReference type="GeneTree" id="ENSGT00770000121400"/>